<feature type="transmembrane region" description="Helical" evidence="6">
    <location>
        <begin position="351"/>
        <end position="370"/>
    </location>
</feature>
<feature type="transmembrane region" description="Helical" evidence="6">
    <location>
        <begin position="111"/>
        <end position="133"/>
    </location>
</feature>
<feature type="transmembrane region" description="Helical" evidence="6">
    <location>
        <begin position="416"/>
        <end position="436"/>
    </location>
</feature>
<dbReference type="OrthoDB" id="9986881at2759"/>
<evidence type="ECO:0000313" key="8">
    <source>
        <dbReference type="EMBL" id="KAF2668479.1"/>
    </source>
</evidence>
<gene>
    <name evidence="8" type="ORF">BT63DRAFT_278177</name>
</gene>
<feature type="transmembrane region" description="Helical" evidence="6">
    <location>
        <begin position="391"/>
        <end position="410"/>
    </location>
</feature>
<evidence type="ECO:0000256" key="1">
    <source>
        <dbReference type="ARBA" id="ARBA00004141"/>
    </source>
</evidence>
<evidence type="ECO:0000256" key="3">
    <source>
        <dbReference type="ARBA" id="ARBA00022989"/>
    </source>
</evidence>
<feature type="transmembrane region" description="Helical" evidence="6">
    <location>
        <begin position="175"/>
        <end position="195"/>
    </location>
</feature>
<dbReference type="AlphaFoldDB" id="A0A6A6U893"/>
<feature type="transmembrane region" description="Helical" evidence="6">
    <location>
        <begin position="238"/>
        <end position="263"/>
    </location>
</feature>
<feature type="domain" description="Major facilitator superfamily (MFS) profile" evidence="7">
    <location>
        <begin position="80"/>
        <end position="508"/>
    </location>
</feature>
<dbReference type="GO" id="GO:0022857">
    <property type="term" value="F:transmembrane transporter activity"/>
    <property type="evidence" value="ECO:0007669"/>
    <property type="project" value="InterPro"/>
</dbReference>
<evidence type="ECO:0000256" key="4">
    <source>
        <dbReference type="ARBA" id="ARBA00023136"/>
    </source>
</evidence>
<dbReference type="PANTHER" id="PTHR23502">
    <property type="entry name" value="MAJOR FACILITATOR SUPERFAMILY"/>
    <property type="match status" value="1"/>
</dbReference>
<sequence>MADPRLSLSSKSFDEAPKDKEHGLDAVEDYDEESALPRVVTRDAEKIERIRTPLERLEVKWKDNDPENPYNWSTKKKSWITFQLGMLALAGSAASAIIAPGEDQIAKEFNISGEATVLTISLYVTGFIIGPSIWAPISELWGRRVSLLPAVLCLALLSVGTGASKSTASIMITRLLGGIFGAAPVSNVAAALGDIWTAKVRGTAMSLYAIAVVGGPTLAPVLGGALTQTVSWRWTEYVQAIFTFVVFVLCCFCLPEVYAPYLLRKRAEKLRKETGDSRWYHPHEALHKEMTFKAVVTKHFARPVKMLLTEPMVTCIALYASFVFGILYMTLQFFPIVYHQNRGWSLLNSCLPFAALFVGVLAALGINLSNQPRYARAVEKAGGKPVPEARLPPMALGGFIFVIGLFVFGWTADPSIPWPVSVVAAGFIGAGFNTIFQQCINFLVDTYRVYAASATSANTLLRSVLAAALPFAAAPMFNRLGPGVSMSILGAIAALALPVPFVFMKYGPALRRMSKFAPVDE</sequence>
<feature type="transmembrane region" description="Helical" evidence="6">
    <location>
        <begin position="312"/>
        <end position="331"/>
    </location>
</feature>
<evidence type="ECO:0000313" key="9">
    <source>
        <dbReference type="Proteomes" id="UP000799302"/>
    </source>
</evidence>
<feature type="transmembrane region" description="Helical" evidence="6">
    <location>
        <begin position="483"/>
        <end position="503"/>
    </location>
</feature>
<dbReference type="PROSITE" id="PS50850">
    <property type="entry name" value="MFS"/>
    <property type="match status" value="1"/>
</dbReference>
<name>A0A6A6U893_9PEZI</name>
<comment type="subcellular location">
    <subcellularLocation>
        <location evidence="1">Membrane</location>
        <topology evidence="1">Multi-pass membrane protein</topology>
    </subcellularLocation>
</comment>
<evidence type="ECO:0000259" key="7">
    <source>
        <dbReference type="PROSITE" id="PS50850"/>
    </source>
</evidence>
<keyword evidence="4 6" id="KW-0472">Membrane</keyword>
<keyword evidence="2 6" id="KW-0812">Transmembrane</keyword>
<dbReference type="CDD" id="cd17323">
    <property type="entry name" value="MFS_Tpo1_MDR_like"/>
    <property type="match status" value="1"/>
</dbReference>
<dbReference type="SUPFAM" id="SSF103473">
    <property type="entry name" value="MFS general substrate transporter"/>
    <property type="match status" value="1"/>
</dbReference>
<dbReference type="InterPro" id="IPR020846">
    <property type="entry name" value="MFS_dom"/>
</dbReference>
<dbReference type="InterPro" id="IPR036259">
    <property type="entry name" value="MFS_trans_sf"/>
</dbReference>
<feature type="compositionally biased region" description="Basic and acidic residues" evidence="5">
    <location>
        <begin position="12"/>
        <end position="25"/>
    </location>
</feature>
<organism evidence="8 9">
    <name type="scientific">Microthyrium microscopicum</name>
    <dbReference type="NCBI Taxonomy" id="703497"/>
    <lineage>
        <taxon>Eukaryota</taxon>
        <taxon>Fungi</taxon>
        <taxon>Dikarya</taxon>
        <taxon>Ascomycota</taxon>
        <taxon>Pezizomycotina</taxon>
        <taxon>Dothideomycetes</taxon>
        <taxon>Dothideomycetes incertae sedis</taxon>
        <taxon>Microthyriales</taxon>
        <taxon>Microthyriaceae</taxon>
        <taxon>Microthyrium</taxon>
    </lineage>
</organism>
<dbReference type="GO" id="GO:0005886">
    <property type="term" value="C:plasma membrane"/>
    <property type="evidence" value="ECO:0007669"/>
    <property type="project" value="TreeGrafter"/>
</dbReference>
<keyword evidence="9" id="KW-1185">Reference proteome</keyword>
<evidence type="ECO:0000256" key="2">
    <source>
        <dbReference type="ARBA" id="ARBA00022692"/>
    </source>
</evidence>
<dbReference type="FunFam" id="1.20.1250.20:FF:000011">
    <property type="entry name" value="MFS multidrug transporter, putative"/>
    <property type="match status" value="1"/>
</dbReference>
<feature type="transmembrane region" description="Helical" evidence="6">
    <location>
        <begin position="79"/>
        <end position="99"/>
    </location>
</feature>
<dbReference type="Proteomes" id="UP000799302">
    <property type="component" value="Unassembled WGS sequence"/>
</dbReference>
<dbReference type="EMBL" id="MU004236">
    <property type="protein sequence ID" value="KAF2668479.1"/>
    <property type="molecule type" value="Genomic_DNA"/>
</dbReference>
<feature type="region of interest" description="Disordered" evidence="5">
    <location>
        <begin position="1"/>
        <end position="29"/>
    </location>
</feature>
<dbReference type="Pfam" id="PF07690">
    <property type="entry name" value="MFS_1"/>
    <property type="match status" value="1"/>
</dbReference>
<reference evidence="8" key="1">
    <citation type="journal article" date="2020" name="Stud. Mycol.">
        <title>101 Dothideomycetes genomes: a test case for predicting lifestyles and emergence of pathogens.</title>
        <authorList>
            <person name="Haridas S."/>
            <person name="Albert R."/>
            <person name="Binder M."/>
            <person name="Bloem J."/>
            <person name="Labutti K."/>
            <person name="Salamov A."/>
            <person name="Andreopoulos B."/>
            <person name="Baker S."/>
            <person name="Barry K."/>
            <person name="Bills G."/>
            <person name="Bluhm B."/>
            <person name="Cannon C."/>
            <person name="Castanera R."/>
            <person name="Culley D."/>
            <person name="Daum C."/>
            <person name="Ezra D."/>
            <person name="Gonzalez J."/>
            <person name="Henrissat B."/>
            <person name="Kuo A."/>
            <person name="Liang C."/>
            <person name="Lipzen A."/>
            <person name="Lutzoni F."/>
            <person name="Magnuson J."/>
            <person name="Mondo S."/>
            <person name="Nolan M."/>
            <person name="Ohm R."/>
            <person name="Pangilinan J."/>
            <person name="Park H.-J."/>
            <person name="Ramirez L."/>
            <person name="Alfaro M."/>
            <person name="Sun H."/>
            <person name="Tritt A."/>
            <person name="Yoshinaga Y."/>
            <person name="Zwiers L.-H."/>
            <person name="Turgeon B."/>
            <person name="Goodwin S."/>
            <person name="Spatafora J."/>
            <person name="Crous P."/>
            <person name="Grigoriev I."/>
        </authorList>
    </citation>
    <scope>NUCLEOTIDE SEQUENCE</scope>
    <source>
        <strain evidence="8">CBS 115976</strain>
    </source>
</reference>
<feature type="transmembrane region" description="Helical" evidence="6">
    <location>
        <begin position="457"/>
        <end position="477"/>
    </location>
</feature>
<dbReference type="Gene3D" id="1.20.1250.20">
    <property type="entry name" value="MFS general substrate transporter like domains"/>
    <property type="match status" value="1"/>
</dbReference>
<feature type="transmembrane region" description="Helical" evidence="6">
    <location>
        <begin position="145"/>
        <end position="163"/>
    </location>
</feature>
<proteinExistence type="predicted"/>
<evidence type="ECO:0000256" key="6">
    <source>
        <dbReference type="SAM" id="Phobius"/>
    </source>
</evidence>
<dbReference type="InterPro" id="IPR011701">
    <property type="entry name" value="MFS"/>
</dbReference>
<dbReference type="PANTHER" id="PTHR23502:SF49">
    <property type="entry name" value="MAJOR FACILITATOR SUPERFAMILY (MFS) PROFILE DOMAIN-CONTAINING PROTEIN"/>
    <property type="match status" value="1"/>
</dbReference>
<protein>
    <submittedName>
        <fullName evidence="8">MFS general substrate transporter</fullName>
    </submittedName>
</protein>
<keyword evidence="3 6" id="KW-1133">Transmembrane helix</keyword>
<feature type="transmembrane region" description="Helical" evidence="6">
    <location>
        <begin position="207"/>
        <end position="226"/>
    </location>
</feature>
<accession>A0A6A6U893</accession>
<evidence type="ECO:0000256" key="5">
    <source>
        <dbReference type="SAM" id="MobiDB-lite"/>
    </source>
</evidence>